<dbReference type="EMBL" id="CAMXCT010001629">
    <property type="protein sequence ID" value="CAI3991776.1"/>
    <property type="molecule type" value="Genomic_DNA"/>
</dbReference>
<comment type="caution">
    <text evidence="4">The sequence shown here is derived from an EMBL/GenBank/DDBJ whole genome shotgun (WGS) entry which is preliminary data.</text>
</comment>
<evidence type="ECO:0000313" key="6">
    <source>
        <dbReference type="Proteomes" id="UP001152797"/>
    </source>
</evidence>
<dbReference type="SUPFAM" id="SSF52047">
    <property type="entry name" value="RNI-like"/>
    <property type="match status" value="1"/>
</dbReference>
<dbReference type="Gene3D" id="3.80.10.10">
    <property type="entry name" value="Ribonuclease Inhibitor"/>
    <property type="match status" value="1"/>
</dbReference>
<dbReference type="Proteomes" id="UP001152797">
    <property type="component" value="Unassembled WGS sequence"/>
</dbReference>
<dbReference type="GO" id="GO:0007015">
    <property type="term" value="P:actin filament organization"/>
    <property type="evidence" value="ECO:0007669"/>
    <property type="project" value="TreeGrafter"/>
</dbReference>
<organism evidence="4">
    <name type="scientific">Cladocopium goreaui</name>
    <dbReference type="NCBI Taxonomy" id="2562237"/>
    <lineage>
        <taxon>Eukaryota</taxon>
        <taxon>Sar</taxon>
        <taxon>Alveolata</taxon>
        <taxon>Dinophyceae</taxon>
        <taxon>Suessiales</taxon>
        <taxon>Symbiodiniaceae</taxon>
        <taxon>Cladocopium</taxon>
    </lineage>
</organism>
<keyword evidence="6" id="KW-1185">Reference proteome</keyword>
<evidence type="ECO:0000313" key="5">
    <source>
        <dbReference type="EMBL" id="CAL4779088.1"/>
    </source>
</evidence>
<dbReference type="GO" id="GO:0005856">
    <property type="term" value="C:cytoskeleton"/>
    <property type="evidence" value="ECO:0007669"/>
    <property type="project" value="UniProtKB-SubCell"/>
</dbReference>
<gene>
    <name evidence="4" type="ORF">C1SCF055_LOCUS18655</name>
</gene>
<reference evidence="5 6" key="2">
    <citation type="submission" date="2024-05" db="EMBL/GenBank/DDBJ databases">
        <authorList>
            <person name="Chen Y."/>
            <person name="Shah S."/>
            <person name="Dougan E. K."/>
            <person name="Thang M."/>
            <person name="Chan C."/>
        </authorList>
    </citation>
    <scope>NUCLEOTIDE SEQUENCE [LARGE SCALE GENOMIC DNA]</scope>
</reference>
<dbReference type="OrthoDB" id="427470at2759"/>
<dbReference type="AlphaFoldDB" id="A0A9P1FXH3"/>
<keyword evidence="3" id="KW-0206">Cytoskeleton</keyword>
<evidence type="ECO:0000256" key="1">
    <source>
        <dbReference type="ARBA" id="ARBA00004245"/>
    </source>
</evidence>
<sequence>MDFHGLRHMPPAHLEPRIAPKLVDAMGRNTHIEVLTLSNSNLQKAQGVELAGSLRKNQTVKSVNLERGVSEGDPHGDMDNPESSIEHLRFSHQKQMGQFFGRPTEEAVGQMMWRNESIVKLGFECDDAHWRNIIDRSLLRNNDFWRKRHAPPDPEALPTAEEHPLGHIRLLQVPEALSKEVLSKYPVLCEYLDNNLKMPTTLQLQNCAKNSGLQLSYTVAAPMIKEFRSWMIDKAVGQQVAVFDVFNTSIHGILRRWSSEHDNWAVEIGTEEGKRQGIGCTFRSSKDPAVSVSEQWVDWLRSGKQIGWAQSRAGA</sequence>
<evidence type="ECO:0000256" key="2">
    <source>
        <dbReference type="ARBA" id="ARBA00022490"/>
    </source>
</evidence>
<proteinExistence type="predicted"/>
<dbReference type="GO" id="GO:0005523">
    <property type="term" value="F:tropomyosin binding"/>
    <property type="evidence" value="ECO:0007669"/>
    <property type="project" value="InterPro"/>
</dbReference>
<name>A0A9P1FXH3_9DINO</name>
<keyword evidence="2" id="KW-0963">Cytoplasm</keyword>
<dbReference type="InterPro" id="IPR032675">
    <property type="entry name" value="LRR_dom_sf"/>
</dbReference>
<evidence type="ECO:0000313" key="4">
    <source>
        <dbReference type="EMBL" id="CAI3991776.1"/>
    </source>
</evidence>
<comment type="subcellular location">
    <subcellularLocation>
        <location evidence="1">Cytoplasm</location>
        <location evidence="1">Cytoskeleton</location>
    </subcellularLocation>
</comment>
<dbReference type="InterPro" id="IPR004934">
    <property type="entry name" value="TMOD"/>
</dbReference>
<dbReference type="EMBL" id="CAMXCT030001629">
    <property type="protein sequence ID" value="CAL4779088.1"/>
    <property type="molecule type" value="Genomic_DNA"/>
</dbReference>
<accession>A0A9P1FXH3</accession>
<dbReference type="PANTHER" id="PTHR10901:SF6">
    <property type="entry name" value="TROPOMODULIN, ISOFORM N"/>
    <property type="match status" value="1"/>
</dbReference>
<reference evidence="4" key="1">
    <citation type="submission" date="2022-10" db="EMBL/GenBank/DDBJ databases">
        <authorList>
            <person name="Chen Y."/>
            <person name="Dougan E. K."/>
            <person name="Chan C."/>
            <person name="Rhodes N."/>
            <person name="Thang M."/>
        </authorList>
    </citation>
    <scope>NUCLEOTIDE SEQUENCE</scope>
</reference>
<dbReference type="EMBL" id="CAMXCT020001629">
    <property type="protein sequence ID" value="CAL1145151.1"/>
    <property type="molecule type" value="Genomic_DNA"/>
</dbReference>
<evidence type="ECO:0000256" key="3">
    <source>
        <dbReference type="ARBA" id="ARBA00023212"/>
    </source>
</evidence>
<dbReference type="PANTHER" id="PTHR10901">
    <property type="entry name" value="TROPOMODULIN"/>
    <property type="match status" value="1"/>
</dbReference>
<protein>
    <submittedName>
        <fullName evidence="5">Tropomodulin-2</fullName>
    </submittedName>
</protein>
<dbReference type="GO" id="GO:0051694">
    <property type="term" value="P:pointed-end actin filament capping"/>
    <property type="evidence" value="ECO:0007669"/>
    <property type="project" value="InterPro"/>
</dbReference>